<dbReference type="AlphaFoldDB" id="A0AAE3MJ24"/>
<dbReference type="InterPro" id="IPR009959">
    <property type="entry name" value="Cyclase_SnoaL-like"/>
</dbReference>
<proteinExistence type="predicted"/>
<accession>A0AAE3MJ24</accession>
<keyword evidence="2" id="KW-1185">Reference proteome</keyword>
<dbReference type="Pfam" id="PF07366">
    <property type="entry name" value="SnoaL"/>
    <property type="match status" value="1"/>
</dbReference>
<evidence type="ECO:0000313" key="2">
    <source>
        <dbReference type="Proteomes" id="UP001207116"/>
    </source>
</evidence>
<dbReference type="Proteomes" id="UP001207116">
    <property type="component" value="Unassembled WGS sequence"/>
</dbReference>
<protein>
    <submittedName>
        <fullName evidence="1">Ester cyclase</fullName>
    </submittedName>
</protein>
<sequence length="157" mass="17569">MKAAISTSALMLIIITMVYGCKSEKSDFDKMVEFGQQYTDAWNSKQPEKMASFYALNGVLTINLGKPAIGRKQLKETARSFMEAFPDMVLTMDSLTADNGIYRYYWNFKGTNTGPGGSGNKVDFSGFEEWTMNQEGLIQNSIGTFDAEDYQKQLEGN</sequence>
<dbReference type="RefSeq" id="WP_266009975.1">
    <property type="nucleotide sequence ID" value="NZ_JAPFQP010000001.1"/>
</dbReference>
<dbReference type="Gene3D" id="3.10.450.50">
    <property type="match status" value="1"/>
</dbReference>
<dbReference type="SUPFAM" id="SSF54427">
    <property type="entry name" value="NTF2-like"/>
    <property type="match status" value="1"/>
</dbReference>
<reference evidence="1" key="1">
    <citation type="submission" date="2022-11" db="EMBL/GenBank/DDBJ databases">
        <title>The characterization of three novel Bacteroidetes species and genomic analysis of their roles in tidal elemental geochemical cycles.</title>
        <authorList>
            <person name="Ma K.-J."/>
        </authorList>
    </citation>
    <scope>NUCLEOTIDE SEQUENCE</scope>
    <source>
        <strain evidence="1">M415</strain>
    </source>
</reference>
<gene>
    <name evidence="1" type="ORF">OO016_00310</name>
</gene>
<dbReference type="InterPro" id="IPR032710">
    <property type="entry name" value="NTF2-like_dom_sf"/>
</dbReference>
<comment type="caution">
    <text evidence="1">The sequence shown here is derived from an EMBL/GenBank/DDBJ whole genome shotgun (WGS) entry which is preliminary data.</text>
</comment>
<dbReference type="EMBL" id="JAPFQP010000001">
    <property type="protein sequence ID" value="MCX2718027.1"/>
    <property type="molecule type" value="Genomic_DNA"/>
</dbReference>
<dbReference type="PROSITE" id="PS51257">
    <property type="entry name" value="PROKAR_LIPOPROTEIN"/>
    <property type="match status" value="1"/>
</dbReference>
<dbReference type="GO" id="GO:0030638">
    <property type="term" value="P:polyketide metabolic process"/>
    <property type="evidence" value="ECO:0007669"/>
    <property type="project" value="InterPro"/>
</dbReference>
<evidence type="ECO:0000313" key="1">
    <source>
        <dbReference type="EMBL" id="MCX2718027.1"/>
    </source>
</evidence>
<organism evidence="1 2">
    <name type="scientific">Lentiprolixibacter aurantiacus</name>
    <dbReference type="NCBI Taxonomy" id="2993939"/>
    <lineage>
        <taxon>Bacteria</taxon>
        <taxon>Pseudomonadati</taxon>
        <taxon>Bacteroidota</taxon>
        <taxon>Flavobacteriia</taxon>
        <taxon>Flavobacteriales</taxon>
        <taxon>Flavobacteriaceae</taxon>
        <taxon>Lentiprolixibacter</taxon>
    </lineage>
</organism>
<name>A0AAE3MJ24_9FLAO</name>